<dbReference type="EMBL" id="KB742464">
    <property type="protein sequence ID" value="EOB08198.1"/>
    <property type="molecule type" value="Genomic_DNA"/>
</dbReference>
<feature type="compositionally biased region" description="Basic residues" evidence="1">
    <location>
        <begin position="202"/>
        <end position="219"/>
    </location>
</feature>
<gene>
    <name evidence="2" type="ORF">Anapl_05534</name>
</gene>
<reference evidence="3" key="1">
    <citation type="journal article" date="2013" name="Nat. Genet.">
        <title>The duck genome and transcriptome provide insight into an avian influenza virus reservoir species.</title>
        <authorList>
            <person name="Huang Y."/>
            <person name="Li Y."/>
            <person name="Burt D.W."/>
            <person name="Chen H."/>
            <person name="Zhang Y."/>
            <person name="Qian W."/>
            <person name="Kim H."/>
            <person name="Gan S."/>
            <person name="Zhao Y."/>
            <person name="Li J."/>
            <person name="Yi K."/>
            <person name="Feng H."/>
            <person name="Zhu P."/>
            <person name="Li B."/>
            <person name="Liu Q."/>
            <person name="Fairley S."/>
            <person name="Magor K.E."/>
            <person name="Du Z."/>
            <person name="Hu X."/>
            <person name="Goodman L."/>
            <person name="Tafer H."/>
            <person name="Vignal A."/>
            <person name="Lee T."/>
            <person name="Kim K.W."/>
            <person name="Sheng Z."/>
            <person name="An Y."/>
            <person name="Searle S."/>
            <person name="Herrero J."/>
            <person name="Groenen M.A."/>
            <person name="Crooijmans R.P."/>
            <person name="Faraut T."/>
            <person name="Cai Q."/>
            <person name="Webster R.G."/>
            <person name="Aldridge J.R."/>
            <person name="Warren W.C."/>
            <person name="Bartschat S."/>
            <person name="Kehr S."/>
            <person name="Marz M."/>
            <person name="Stadler P.F."/>
            <person name="Smith J."/>
            <person name="Kraus R.H."/>
            <person name="Zhao Y."/>
            <person name="Ren L."/>
            <person name="Fei J."/>
            <person name="Morisson M."/>
            <person name="Kaiser P."/>
            <person name="Griffin D.K."/>
            <person name="Rao M."/>
            <person name="Pitel F."/>
            <person name="Wang J."/>
            <person name="Li N."/>
        </authorList>
    </citation>
    <scope>NUCLEOTIDE SEQUENCE [LARGE SCALE GENOMIC DNA]</scope>
</reference>
<evidence type="ECO:0000256" key="1">
    <source>
        <dbReference type="SAM" id="MobiDB-lite"/>
    </source>
</evidence>
<feature type="compositionally biased region" description="Polar residues" evidence="1">
    <location>
        <begin position="1317"/>
        <end position="1326"/>
    </location>
</feature>
<dbReference type="Proteomes" id="UP000296049">
    <property type="component" value="Unassembled WGS sequence"/>
</dbReference>
<feature type="region of interest" description="Disordered" evidence="1">
    <location>
        <begin position="1298"/>
        <end position="1327"/>
    </location>
</feature>
<feature type="region of interest" description="Disordered" evidence="1">
    <location>
        <begin position="1344"/>
        <end position="1370"/>
    </location>
</feature>
<accession>R0M6D3</accession>
<keyword evidence="3" id="KW-1185">Reference proteome</keyword>
<feature type="compositionally biased region" description="Polar residues" evidence="1">
    <location>
        <begin position="235"/>
        <end position="247"/>
    </location>
</feature>
<protein>
    <submittedName>
        <fullName evidence="2">Uncharacterized protein</fullName>
    </submittedName>
</protein>
<name>R0M6D3_ANAPL</name>
<sequence length="1505" mass="164981">MSALRHAVWAMELLLPTQLPRSQHCSAVVRVPEATALHRTVKWSVGAVTESTALACSLHNSKSTPHSHSVLAGIRTATLPGKARLWCSDCKRKTREAVNCMKKKEGIGENLGEDNEKSQKLKTTKYEIKLDPFKPEQSAEPPVNSSANARKTFSETKRQYLQIRCTVCNHGRLRAQKVTRELERGGARCSTAGERQPQPGHRSARRRLSNARCTKTKRATTKEIRQQHTAAAPEQESSPNYFLTSPSDLRPPVLPSSLAQQPAAESKAGFRQCSHQNSRFPPSVLPHRTWIPPQGTKRAMTPCSEAPCHTQVLFQAQAEAPDAVVSPEQWVRAGAISFSSEAGGCTRLCQWGGLPARDLSSTVTAARQARRGPSPSPAFNFWKPAVRPCPAGGGEHLCKRGNKQTEIGQRSENISMQFHCSSASVLQNRAPSSNLSTGSALVGSSTKGSADTLMMHVFLAGSSGTTTVTVAKKRKSCSKKIGDQSRRLHLHPGTRTPVGLGNFEFRFRISGCVSSRNTRKLHLDEVWRKSLALQHSPPAPAEWIKLKRVSCKSPPRTTWAKALKTEHATTEALCKSLLQGCEVCLAQTRQVPRRHNLEGSESTNNRRVVFPGLAENLKERRSRREPLCNSSGIKLQREELGKPGWAAKHCPTTSTVPPACSPTPGFLMSAGSCTRCLFFPNDDRRAQPNPGGTAGRFGDVMSVLWSEQGIPGRIEASSSTGAEDNWVHHQSDSELPRALSRNLSDTRIQTELILERNPQDLKHRPYLPKHDYMTSLESIQQLAQAKKTRIGLKFIATYSPVLQIASKSQMGSNKSLCDALGQACVQCIKKEELIGTGDVWLIQTAVPLKFDEIIKQGRFVPLKFAFLSLWSANSWPSRREIGSISAGAQPESWLKDTTVPSTSAPARARASVCYPGAVRQPGCLPLPPRTQHLGHPEGACTTSLLHMGCTSPVRHPGTASVLSVRTKAGIHRRCILPVPSVPTIAGPKADTCTSQRTVRRVLLPSPPFPSRFQSPRLLLHLVQGRDIPGRVLLSAEPRCLPVPVSAPDHARVASRPGQRLPLSATRVRCQVQRAVLVLPSLKIACPLGNLQSLKDTGLGAVAGAPRGAESLPHQEALQNDKIRVIQDYGWQVSHVGARPGSPFPRQPSLSRFIQLPTLAQSSSSVLYAEEADKCKTSAKCHVCGEEKREGLVYDLDRSRRGTRINSSKCSGITKNPMTSRGFVPCAWTLLQADCTFEKNFIFMTLLPRNPMEVGQMPQEVEVGKDKMKPVISSKRIAKPIGCSRRVCFLWRPRDSFPRGTEPWEQARERMGRREQGQKASACSQERQGQELASLANSFMDRDEAQTQAAIGDSPKTSISDGRKGPGYPHKTISHLYPDVETGGGFHGLARAFGAKCASGLQIKMQRILLGVLHGTLKTEQAQGFLAAKEERKFDPYKTESWCLASGDERLGDETKEWSWSPGEPGLLLLLLLQGMEELRVTAVTSLAPSRSKSLSHGARYELMFE</sequence>
<feature type="region of interest" description="Disordered" evidence="1">
    <location>
        <begin position="179"/>
        <end position="265"/>
    </location>
</feature>
<feature type="compositionally biased region" description="Basic and acidic residues" evidence="1">
    <location>
        <begin position="1304"/>
        <end position="1316"/>
    </location>
</feature>
<proteinExistence type="predicted"/>
<organism evidence="2 3">
    <name type="scientific">Anas platyrhynchos</name>
    <name type="common">Mallard</name>
    <name type="synonym">Anas boschas</name>
    <dbReference type="NCBI Taxonomy" id="8839"/>
    <lineage>
        <taxon>Eukaryota</taxon>
        <taxon>Metazoa</taxon>
        <taxon>Chordata</taxon>
        <taxon>Craniata</taxon>
        <taxon>Vertebrata</taxon>
        <taxon>Euteleostomi</taxon>
        <taxon>Archelosauria</taxon>
        <taxon>Archosauria</taxon>
        <taxon>Dinosauria</taxon>
        <taxon>Saurischia</taxon>
        <taxon>Theropoda</taxon>
        <taxon>Coelurosauria</taxon>
        <taxon>Aves</taxon>
        <taxon>Neognathae</taxon>
        <taxon>Galloanserae</taxon>
        <taxon>Anseriformes</taxon>
        <taxon>Anatidae</taxon>
        <taxon>Anatinae</taxon>
        <taxon>Anas</taxon>
    </lineage>
</organism>
<evidence type="ECO:0000313" key="3">
    <source>
        <dbReference type="Proteomes" id="UP000296049"/>
    </source>
</evidence>
<evidence type="ECO:0000313" key="2">
    <source>
        <dbReference type="EMBL" id="EOB08198.1"/>
    </source>
</evidence>